<keyword evidence="1" id="KW-0472">Membrane</keyword>
<evidence type="ECO:0008006" key="4">
    <source>
        <dbReference type="Google" id="ProtNLM"/>
    </source>
</evidence>
<dbReference type="EMBL" id="JAKRKC020000001">
    <property type="protein sequence ID" value="MCK2213769.1"/>
    <property type="molecule type" value="Genomic_DNA"/>
</dbReference>
<dbReference type="Proteomes" id="UP001317259">
    <property type="component" value="Unassembled WGS sequence"/>
</dbReference>
<feature type="transmembrane region" description="Helical" evidence="1">
    <location>
        <begin position="133"/>
        <end position="156"/>
    </location>
</feature>
<keyword evidence="1" id="KW-1133">Transmembrane helix</keyword>
<proteinExistence type="predicted"/>
<comment type="caution">
    <text evidence="2">The sequence shown here is derived from an EMBL/GenBank/DDBJ whole genome shotgun (WGS) entry which is preliminary data.</text>
</comment>
<keyword evidence="1" id="KW-0812">Transmembrane</keyword>
<feature type="transmembrane region" description="Helical" evidence="1">
    <location>
        <begin position="163"/>
        <end position="180"/>
    </location>
</feature>
<feature type="transmembrane region" description="Helical" evidence="1">
    <location>
        <begin position="83"/>
        <end position="104"/>
    </location>
</feature>
<feature type="transmembrane region" description="Helical" evidence="1">
    <location>
        <begin position="186"/>
        <end position="207"/>
    </location>
</feature>
<sequence length="218" mass="21927">MNTDTFYRRAAGASLLLAPVLLLLALIVDPTPQSGQAEGVAYAADPAGAGLTATLLHYCWLLLVPGVLGMLAGVRAGGPGSALARAAAVLAVPGLVSMAALPMVDFFESAAYRRLPAERAGELLDAAYQPAVIFGWQLPGLAGTLLGLVLAGVAVARARQAGWWLPAGTAAGLALFLAGARSGTLLLSLSGPVLLTITFGAVGLTLLRPPTATPAPAL</sequence>
<keyword evidence="3" id="KW-1185">Reference proteome</keyword>
<organism evidence="2 3">
    <name type="scientific">Actinomadura luzonensis</name>
    <dbReference type="NCBI Taxonomy" id="2805427"/>
    <lineage>
        <taxon>Bacteria</taxon>
        <taxon>Bacillati</taxon>
        <taxon>Actinomycetota</taxon>
        <taxon>Actinomycetes</taxon>
        <taxon>Streptosporangiales</taxon>
        <taxon>Thermomonosporaceae</taxon>
        <taxon>Actinomadura</taxon>
    </lineage>
</organism>
<reference evidence="2 3" key="1">
    <citation type="submission" date="2022-04" db="EMBL/GenBank/DDBJ databases">
        <title>Genome draft of Actinomadura sp. ATCC 31491.</title>
        <authorList>
            <person name="Shi X."/>
            <person name="Du Y."/>
        </authorList>
    </citation>
    <scope>NUCLEOTIDE SEQUENCE [LARGE SCALE GENOMIC DNA]</scope>
    <source>
        <strain evidence="2 3">ATCC 31491</strain>
    </source>
</reference>
<protein>
    <recommendedName>
        <fullName evidence="4">DUF4386 family protein</fullName>
    </recommendedName>
</protein>
<accession>A0ABT0FN56</accession>
<evidence type="ECO:0000313" key="3">
    <source>
        <dbReference type="Proteomes" id="UP001317259"/>
    </source>
</evidence>
<evidence type="ECO:0000256" key="1">
    <source>
        <dbReference type="SAM" id="Phobius"/>
    </source>
</evidence>
<name>A0ABT0FN56_9ACTN</name>
<evidence type="ECO:0000313" key="2">
    <source>
        <dbReference type="EMBL" id="MCK2213769.1"/>
    </source>
</evidence>
<dbReference type="RefSeq" id="WP_242371755.1">
    <property type="nucleotide sequence ID" value="NZ_JAKRKC020000001.1"/>
</dbReference>
<gene>
    <name evidence="2" type="ORF">MF672_008205</name>
</gene>
<feature type="transmembrane region" description="Helical" evidence="1">
    <location>
        <begin position="47"/>
        <end position="71"/>
    </location>
</feature>